<evidence type="ECO:0000256" key="6">
    <source>
        <dbReference type="ARBA" id="ARBA00022842"/>
    </source>
</evidence>
<keyword evidence="5 8" id="KW-0862">Zinc</keyword>
<dbReference type="InterPro" id="IPR001952">
    <property type="entry name" value="Alkaline_phosphatase"/>
</dbReference>
<dbReference type="GO" id="GO:0046872">
    <property type="term" value="F:metal ion binding"/>
    <property type="evidence" value="ECO:0007669"/>
    <property type="project" value="UniProtKB-KW"/>
</dbReference>
<feature type="binding site" evidence="8">
    <location>
        <position position="48"/>
    </location>
    <ligand>
        <name>Zn(2+)</name>
        <dbReference type="ChEBI" id="CHEBI:29105"/>
        <label>2</label>
    </ligand>
</feature>
<evidence type="ECO:0000313" key="11">
    <source>
        <dbReference type="EMBL" id="KFZ30022.1"/>
    </source>
</evidence>
<evidence type="ECO:0000256" key="9">
    <source>
        <dbReference type="RuleBase" id="RU003946"/>
    </source>
</evidence>
<dbReference type="InterPro" id="IPR018299">
    <property type="entry name" value="Alkaline_phosphatase_AS"/>
</dbReference>
<feature type="binding site" evidence="8">
    <location>
        <position position="270"/>
    </location>
    <ligand>
        <name>Mg(2+)</name>
        <dbReference type="ChEBI" id="CHEBI:18420"/>
    </ligand>
</feature>
<evidence type="ECO:0000256" key="7">
    <source>
        <dbReference type="PIRSR" id="PIRSR601952-1"/>
    </source>
</evidence>
<evidence type="ECO:0000256" key="8">
    <source>
        <dbReference type="PIRSR" id="PIRSR601952-2"/>
    </source>
</evidence>
<feature type="binding site" evidence="8">
    <location>
        <position position="317"/>
    </location>
    <ligand>
        <name>Zn(2+)</name>
        <dbReference type="ChEBI" id="CHEBI:29105"/>
        <label>2</label>
    </ligand>
</feature>
<dbReference type="PROSITE" id="PS51257">
    <property type="entry name" value="PROKAR_LIPOPROTEIN"/>
    <property type="match status" value="1"/>
</dbReference>
<comment type="caution">
    <text evidence="11">The sequence shown here is derived from an EMBL/GenBank/DDBJ whole genome shotgun (WGS) entry which is preliminary data.</text>
</comment>
<dbReference type="PRINTS" id="PR00113">
    <property type="entry name" value="ALKPHPHTASE"/>
</dbReference>
<evidence type="ECO:0000256" key="4">
    <source>
        <dbReference type="ARBA" id="ARBA00022801"/>
    </source>
</evidence>
<gene>
    <name evidence="11" type="ORF">IDAT_02770</name>
</gene>
<feature type="binding site" evidence="8">
    <location>
        <position position="279"/>
    </location>
    <ligand>
        <name>Zn(2+)</name>
        <dbReference type="ChEBI" id="CHEBI:29105"/>
        <label>2</label>
    </ligand>
</feature>
<evidence type="ECO:0000256" key="5">
    <source>
        <dbReference type="ARBA" id="ARBA00022833"/>
    </source>
</evidence>
<feature type="binding site" evidence="8">
    <location>
        <position position="149"/>
    </location>
    <ligand>
        <name>Mg(2+)</name>
        <dbReference type="ChEBI" id="CHEBI:18420"/>
    </ligand>
</feature>
<dbReference type="SUPFAM" id="SSF53649">
    <property type="entry name" value="Alkaline phosphatase-like"/>
    <property type="match status" value="1"/>
</dbReference>
<dbReference type="RefSeq" id="WP_034730117.1">
    <property type="nucleotide sequence ID" value="NZ_JPIN01000001.1"/>
</dbReference>
<protein>
    <submittedName>
        <fullName evidence="11">Alkaline phosphatase</fullName>
    </submittedName>
</protein>
<dbReference type="EMBL" id="JPIN01000001">
    <property type="protein sequence ID" value="KFZ30022.1"/>
    <property type="molecule type" value="Genomic_DNA"/>
</dbReference>
<feature type="binding site" evidence="8">
    <location>
        <position position="318"/>
    </location>
    <ligand>
        <name>Zn(2+)</name>
        <dbReference type="ChEBI" id="CHEBI:29105"/>
        <label>2</label>
    </ligand>
</feature>
<dbReference type="Proteomes" id="UP000053718">
    <property type="component" value="Unassembled WGS sequence"/>
</dbReference>
<evidence type="ECO:0000313" key="12">
    <source>
        <dbReference type="Proteomes" id="UP000053718"/>
    </source>
</evidence>
<reference evidence="11 12" key="1">
    <citation type="submission" date="2014-06" db="EMBL/GenBank/DDBJ databases">
        <title>Draft genome sequence of Idiomarina sp. MCCC 1A10513.</title>
        <authorList>
            <person name="Du J."/>
            <person name="Lai Q."/>
            <person name="Shao Z."/>
        </authorList>
    </citation>
    <scope>NUCLEOTIDE SEQUENCE [LARGE SCALE GENOMIC DNA]</scope>
    <source>
        <strain evidence="11 12">MCCC 1A10513</strain>
    </source>
</reference>
<keyword evidence="3 8" id="KW-0479">Metal-binding</keyword>
<evidence type="ECO:0000256" key="3">
    <source>
        <dbReference type="ARBA" id="ARBA00022723"/>
    </source>
</evidence>
<comment type="cofactor">
    <cofactor evidence="8">
        <name>Zn(2+)</name>
        <dbReference type="ChEBI" id="CHEBI:29105"/>
    </cofactor>
    <text evidence="8">Binds 2 Zn(2+) ions.</text>
</comment>
<feature type="binding site" evidence="8">
    <location>
        <position position="48"/>
    </location>
    <ligand>
        <name>Mg(2+)</name>
        <dbReference type="ChEBI" id="CHEBI:18420"/>
    </ligand>
</feature>
<feature type="signal peptide" evidence="10">
    <location>
        <begin position="1"/>
        <end position="24"/>
    </location>
</feature>
<dbReference type="SMART" id="SM00098">
    <property type="entry name" value="alkPPc"/>
    <property type="match status" value="1"/>
</dbReference>
<dbReference type="PROSITE" id="PS00123">
    <property type="entry name" value="ALKALINE_PHOSPHATASE"/>
    <property type="match status" value="1"/>
</dbReference>
<keyword evidence="10" id="KW-0732">Signal</keyword>
<accession>A0A094ISA7</accession>
<dbReference type="PANTHER" id="PTHR11596">
    <property type="entry name" value="ALKALINE PHOSPHATASE"/>
    <property type="match status" value="1"/>
</dbReference>
<keyword evidence="2" id="KW-0597">Phosphoprotein</keyword>
<evidence type="ECO:0000256" key="10">
    <source>
        <dbReference type="SAM" id="SignalP"/>
    </source>
</evidence>
<proteinExistence type="inferred from homology"/>
<comment type="similarity">
    <text evidence="1 9">Belongs to the alkaline phosphatase family.</text>
</comment>
<feature type="active site" description="Phosphoserine intermediate" evidence="7">
    <location>
        <position position="96"/>
    </location>
</feature>
<feature type="chain" id="PRO_5001905475" evidence="10">
    <location>
        <begin position="25"/>
        <end position="454"/>
    </location>
</feature>
<feature type="binding site" evidence="8">
    <location>
        <position position="275"/>
    </location>
    <ligand>
        <name>Zn(2+)</name>
        <dbReference type="ChEBI" id="CHEBI:29105"/>
        <label>2</label>
    </ligand>
</feature>
<name>A0A094ISA7_9GAMM</name>
<dbReference type="InterPro" id="IPR017850">
    <property type="entry name" value="Alkaline_phosphatase_core_sf"/>
</dbReference>
<comment type="cofactor">
    <cofactor evidence="8">
        <name>Mg(2+)</name>
        <dbReference type="ChEBI" id="CHEBI:18420"/>
    </cofactor>
    <text evidence="8">Binds 1 Mg(2+) ion.</text>
</comment>
<dbReference type="STRING" id="1517416.IDAT_02770"/>
<dbReference type="Gene3D" id="1.10.60.40">
    <property type="match status" value="1"/>
</dbReference>
<keyword evidence="4" id="KW-0378">Hydrolase</keyword>
<feature type="binding site" evidence="8">
    <location>
        <position position="419"/>
    </location>
    <ligand>
        <name>Zn(2+)</name>
        <dbReference type="ChEBI" id="CHEBI:29105"/>
        <label>2</label>
    </ligand>
</feature>
<dbReference type="eggNOG" id="COG1785">
    <property type="taxonomic scope" value="Bacteria"/>
</dbReference>
<organism evidence="11 12">
    <name type="scientific">Pseudidiomarina atlantica</name>
    <dbReference type="NCBI Taxonomy" id="1517416"/>
    <lineage>
        <taxon>Bacteria</taxon>
        <taxon>Pseudomonadati</taxon>
        <taxon>Pseudomonadota</taxon>
        <taxon>Gammaproteobacteria</taxon>
        <taxon>Alteromonadales</taxon>
        <taxon>Idiomarinaceae</taxon>
        <taxon>Pseudidiomarina</taxon>
    </lineage>
</organism>
<dbReference type="GO" id="GO:0004035">
    <property type="term" value="F:alkaline phosphatase activity"/>
    <property type="evidence" value="ECO:0007669"/>
    <property type="project" value="TreeGrafter"/>
</dbReference>
<sequence>MKFRRTLLLSGIALALAGCTQSNANDDANANAAATTEQAPNIIFLIGDGMGFEFISAYRYAMSERGANALAPTPFDDMLVGASTTYPDDDTWVTDSASSATALATGVKSYNGAIGVDADKHPQQTIMEKARELGWHTGAVATSQVNHATPASFFTHHPSRQMYNEIADSYATTKFGDSWSFDVLLGGGTSYFDRDDKNWLPELSAQGMNVVTDMAELEQAQAPVLGLFAPVGLPFALDSEPYLAELTRNALRILDAEQAQSGKPFALMIEGSKIDWCGHANDIACAVHEMHDFAQALQVAKDYQAANPNTIIVVTADHSTGGLTLGQGGEYQWYSERVMDIKATIGTMVKGLLERPRDQWRAYLEPLLNLPVSEAQWSELVAIELSATNDRGDDADLLQDALVKLTGELTRTGWTTSGHTAVDVPVMASGPYAERLRGYQDNTDIAKVLLEIVR</sequence>
<dbReference type="PANTHER" id="PTHR11596:SF5">
    <property type="entry name" value="ALKALINE PHOSPHATASE"/>
    <property type="match status" value="1"/>
</dbReference>
<evidence type="ECO:0000256" key="2">
    <source>
        <dbReference type="ARBA" id="ARBA00022553"/>
    </source>
</evidence>
<dbReference type="Pfam" id="PF00245">
    <property type="entry name" value="Alk_phosphatase"/>
    <property type="match status" value="1"/>
</dbReference>
<feature type="binding site" evidence="8">
    <location>
        <position position="147"/>
    </location>
    <ligand>
        <name>Mg(2+)</name>
        <dbReference type="ChEBI" id="CHEBI:18420"/>
    </ligand>
</feature>
<dbReference type="CDD" id="cd16012">
    <property type="entry name" value="ALP"/>
    <property type="match status" value="1"/>
</dbReference>
<keyword evidence="6 8" id="KW-0460">Magnesium</keyword>
<dbReference type="AlphaFoldDB" id="A0A094ISA7"/>
<dbReference type="Gene3D" id="3.40.720.10">
    <property type="entry name" value="Alkaline Phosphatase, subunit A"/>
    <property type="match status" value="1"/>
</dbReference>
<evidence type="ECO:0000256" key="1">
    <source>
        <dbReference type="ARBA" id="ARBA00005984"/>
    </source>
</evidence>
<keyword evidence="12" id="KW-1185">Reference proteome</keyword>